<comment type="caution">
    <text evidence="3">The sequence shown here is derived from an EMBL/GenBank/DDBJ whole genome shotgun (WGS) entry which is preliminary data.</text>
</comment>
<dbReference type="RefSeq" id="WP_390232158.1">
    <property type="nucleotide sequence ID" value="NZ_JBHSCN010000022.1"/>
</dbReference>
<reference evidence="4" key="1">
    <citation type="journal article" date="2019" name="Int. J. Syst. Evol. Microbiol.">
        <title>The Global Catalogue of Microorganisms (GCM) 10K type strain sequencing project: providing services to taxonomists for standard genome sequencing and annotation.</title>
        <authorList>
            <consortium name="The Broad Institute Genomics Platform"/>
            <consortium name="The Broad Institute Genome Sequencing Center for Infectious Disease"/>
            <person name="Wu L."/>
            <person name="Ma J."/>
        </authorList>
    </citation>
    <scope>NUCLEOTIDE SEQUENCE [LARGE SCALE GENOMIC DNA]</scope>
    <source>
        <strain evidence="4">CGMCC 1.10363</strain>
    </source>
</reference>
<keyword evidence="4" id="KW-1185">Reference proteome</keyword>
<evidence type="ECO:0008006" key="5">
    <source>
        <dbReference type="Google" id="ProtNLM"/>
    </source>
</evidence>
<name>A0ABV8QA11_9MICO</name>
<feature type="chain" id="PRO_5046477587" description="Lipoprotein" evidence="2">
    <location>
        <begin position="30"/>
        <end position="279"/>
    </location>
</feature>
<accession>A0ABV8QA11</accession>
<evidence type="ECO:0000256" key="2">
    <source>
        <dbReference type="SAM" id="SignalP"/>
    </source>
</evidence>
<dbReference type="PROSITE" id="PS51257">
    <property type="entry name" value="PROKAR_LIPOPROTEIN"/>
    <property type="match status" value="1"/>
</dbReference>
<dbReference type="EMBL" id="JBHSCN010000022">
    <property type="protein sequence ID" value="MFC4245216.1"/>
    <property type="molecule type" value="Genomic_DNA"/>
</dbReference>
<sequence>MTPRTRLAAALGSGVVALGLLSGCSSTTAASTKAPLTADNMGTSLAAAETRAASVDMHTQVIVNGKPTVTIDADVIYPTTAGTPAPSPRPSVKSTVINPYVSETVTIAKTSTAVKLVVAGGKAWVNLGESTGDHYVAAASAPSAVAKAAKPYAQTAHQADPIQLSRQLRAAIVFAQRSGPDTTIAGKRVTPYLVAVNTAKAGDLLLGAGTDAASLAALPAEVDADLWIGADGLPSRESIISGQFDEETTFTKWGSAGSFRESVPTGSIDAAGPTSRAPA</sequence>
<feature type="region of interest" description="Disordered" evidence="1">
    <location>
        <begin position="255"/>
        <end position="279"/>
    </location>
</feature>
<keyword evidence="2" id="KW-0732">Signal</keyword>
<feature type="signal peptide" evidence="2">
    <location>
        <begin position="1"/>
        <end position="29"/>
    </location>
</feature>
<protein>
    <recommendedName>
        <fullName evidence="5">Lipoprotein</fullName>
    </recommendedName>
</protein>
<dbReference type="Proteomes" id="UP001595900">
    <property type="component" value="Unassembled WGS sequence"/>
</dbReference>
<evidence type="ECO:0000313" key="3">
    <source>
        <dbReference type="EMBL" id="MFC4245216.1"/>
    </source>
</evidence>
<proteinExistence type="predicted"/>
<dbReference type="Gene3D" id="2.50.20.20">
    <property type="match status" value="1"/>
</dbReference>
<evidence type="ECO:0000256" key="1">
    <source>
        <dbReference type="SAM" id="MobiDB-lite"/>
    </source>
</evidence>
<evidence type="ECO:0000313" key="4">
    <source>
        <dbReference type="Proteomes" id="UP001595900"/>
    </source>
</evidence>
<gene>
    <name evidence="3" type="ORF">ACFOYW_17745</name>
</gene>
<organism evidence="3 4">
    <name type="scientific">Gryllotalpicola reticulitermitis</name>
    <dbReference type="NCBI Taxonomy" id="1184153"/>
    <lineage>
        <taxon>Bacteria</taxon>
        <taxon>Bacillati</taxon>
        <taxon>Actinomycetota</taxon>
        <taxon>Actinomycetes</taxon>
        <taxon>Micrococcales</taxon>
        <taxon>Microbacteriaceae</taxon>
        <taxon>Gryllotalpicola</taxon>
    </lineage>
</organism>